<keyword evidence="1" id="KW-1133">Transmembrane helix</keyword>
<keyword evidence="1" id="KW-0472">Membrane</keyword>
<keyword evidence="3" id="KW-1185">Reference proteome</keyword>
<name>A0ABT1JKZ5_ACTCY</name>
<protein>
    <submittedName>
        <fullName evidence="2">Uncharacterized protein</fullName>
    </submittedName>
</protein>
<feature type="transmembrane region" description="Helical" evidence="1">
    <location>
        <begin position="55"/>
        <end position="77"/>
    </location>
</feature>
<comment type="caution">
    <text evidence="2">The sequence shown here is derived from an EMBL/GenBank/DDBJ whole genome shotgun (WGS) entry which is preliminary data.</text>
</comment>
<dbReference type="Proteomes" id="UP000791080">
    <property type="component" value="Unassembled WGS sequence"/>
</dbReference>
<gene>
    <name evidence="2" type="ORF">G443_003445</name>
</gene>
<sequence length="171" mass="17868">MSEDVPAPNGGRSTVLFHERLPAPPLIRWTGVLSGASVVVATGLSHILVGLSSTALLAGSGVGVAFTVLAVTAGASVSVRGHGLVLRCPPRLWRTVAVADIAGSRRTARVEPLTSGELPVLGWCRIGRRRWALVMAAGEGVEVELVDGRCYLVVCSRPDELLLALDESRGV</sequence>
<proteinExistence type="predicted"/>
<dbReference type="EMBL" id="AUBJ02000001">
    <property type="protein sequence ID" value="MCP2333175.1"/>
    <property type="molecule type" value="Genomic_DNA"/>
</dbReference>
<evidence type="ECO:0000256" key="1">
    <source>
        <dbReference type="SAM" id="Phobius"/>
    </source>
</evidence>
<evidence type="ECO:0000313" key="3">
    <source>
        <dbReference type="Proteomes" id="UP000791080"/>
    </source>
</evidence>
<reference evidence="2 3" key="1">
    <citation type="submission" date="2013-07" db="EMBL/GenBank/DDBJ databases">
        <authorList>
            <consortium name="DOE Joint Genome Institute"/>
            <person name="Reeve W."/>
            <person name="Huntemann M."/>
            <person name="Han J."/>
            <person name="Chen A."/>
            <person name="Kyrpides N."/>
            <person name="Mavromatis K."/>
            <person name="Markowitz V."/>
            <person name="Palaniappan K."/>
            <person name="Ivanova N."/>
            <person name="Schaumberg A."/>
            <person name="Pati A."/>
            <person name="Liolios K."/>
            <person name="Nordberg H.P."/>
            <person name="Cantor M.N."/>
            <person name="Hua S.X."/>
            <person name="Woyke T."/>
        </authorList>
    </citation>
    <scope>NUCLEOTIDE SEQUENCE [LARGE SCALE GENOMIC DNA]</scope>
    <source>
        <strain evidence="2 3">DSM 43889</strain>
    </source>
</reference>
<reference evidence="2 3" key="2">
    <citation type="submission" date="2022-06" db="EMBL/GenBank/DDBJ databases">
        <title>Genomic Encyclopedia of Type Strains, Phase I: the one thousand microbial genomes (KMG-I) project.</title>
        <authorList>
            <person name="Kyrpides N."/>
        </authorList>
    </citation>
    <scope>NUCLEOTIDE SEQUENCE [LARGE SCALE GENOMIC DNA]</scope>
    <source>
        <strain evidence="2 3">DSM 43889</strain>
    </source>
</reference>
<feature type="transmembrane region" description="Helical" evidence="1">
    <location>
        <begin position="26"/>
        <end position="49"/>
    </location>
</feature>
<organism evidence="2 3">
    <name type="scientific">Actinoalloteichus caeruleus DSM 43889</name>
    <dbReference type="NCBI Taxonomy" id="1120930"/>
    <lineage>
        <taxon>Bacteria</taxon>
        <taxon>Bacillati</taxon>
        <taxon>Actinomycetota</taxon>
        <taxon>Actinomycetes</taxon>
        <taxon>Pseudonocardiales</taxon>
        <taxon>Pseudonocardiaceae</taxon>
        <taxon>Actinoalloteichus</taxon>
        <taxon>Actinoalloteichus cyanogriseus</taxon>
    </lineage>
</organism>
<accession>A0ABT1JKZ5</accession>
<keyword evidence="1" id="KW-0812">Transmembrane</keyword>
<dbReference type="RefSeq" id="WP_026419710.1">
    <property type="nucleotide sequence ID" value="NZ_AUBJ02000001.1"/>
</dbReference>
<evidence type="ECO:0000313" key="2">
    <source>
        <dbReference type="EMBL" id="MCP2333175.1"/>
    </source>
</evidence>